<evidence type="ECO:0000313" key="5">
    <source>
        <dbReference type="Proteomes" id="UP000290572"/>
    </source>
</evidence>
<feature type="domain" description="Integrase catalytic" evidence="2">
    <location>
        <begin position="1"/>
        <end position="115"/>
    </location>
</feature>
<evidence type="ECO:0000256" key="1">
    <source>
        <dbReference type="SAM" id="MobiDB-lite"/>
    </source>
</evidence>
<feature type="region of interest" description="Disordered" evidence="1">
    <location>
        <begin position="245"/>
        <end position="282"/>
    </location>
</feature>
<keyword evidence="5" id="KW-1185">Reference proteome</keyword>
<dbReference type="InterPro" id="IPR001584">
    <property type="entry name" value="Integrase_cat-core"/>
</dbReference>
<comment type="caution">
    <text evidence="4">The sequence shown here is derived from an EMBL/GenBank/DDBJ whole genome shotgun (WGS) entry which is preliminary data.</text>
</comment>
<dbReference type="PROSITE" id="PS50994">
    <property type="entry name" value="INTEGRASE"/>
    <property type="match status" value="1"/>
</dbReference>
<dbReference type="InterPro" id="IPR036397">
    <property type="entry name" value="RNaseH_sf"/>
</dbReference>
<dbReference type="Pfam" id="PF00665">
    <property type="entry name" value="rve"/>
    <property type="match status" value="1"/>
</dbReference>
<gene>
    <name evidence="4" type="ORF">ROHU_006290</name>
    <name evidence="3" type="ORF">ROHU_013072</name>
</gene>
<name>A0A498MRD0_LABRO</name>
<dbReference type="PANTHER" id="PTHR37984:SF13">
    <property type="entry name" value="RIBONUCLEASE H"/>
    <property type="match status" value="1"/>
</dbReference>
<dbReference type="InterPro" id="IPR050951">
    <property type="entry name" value="Retrovirus_Pol_polyprotein"/>
</dbReference>
<proteinExistence type="predicted"/>
<dbReference type="STRING" id="84645.A0A498MRD0"/>
<dbReference type="PANTHER" id="PTHR37984">
    <property type="entry name" value="PROTEIN CBG26694"/>
    <property type="match status" value="1"/>
</dbReference>
<dbReference type="Proteomes" id="UP000290572">
    <property type="component" value="Unassembled WGS sequence"/>
</dbReference>
<organism evidence="4 5">
    <name type="scientific">Labeo rohita</name>
    <name type="common">Indian major carp</name>
    <name type="synonym">Cyprinus rohita</name>
    <dbReference type="NCBI Taxonomy" id="84645"/>
    <lineage>
        <taxon>Eukaryota</taxon>
        <taxon>Metazoa</taxon>
        <taxon>Chordata</taxon>
        <taxon>Craniata</taxon>
        <taxon>Vertebrata</taxon>
        <taxon>Euteleostomi</taxon>
        <taxon>Actinopterygii</taxon>
        <taxon>Neopterygii</taxon>
        <taxon>Teleostei</taxon>
        <taxon>Ostariophysi</taxon>
        <taxon>Cypriniformes</taxon>
        <taxon>Cyprinidae</taxon>
        <taxon>Labeoninae</taxon>
        <taxon>Labeonini</taxon>
        <taxon>Labeo</taxon>
    </lineage>
</organism>
<feature type="compositionally biased region" description="Polar residues" evidence="1">
    <location>
        <begin position="245"/>
        <end position="258"/>
    </location>
</feature>
<dbReference type="GO" id="GO:0015074">
    <property type="term" value="P:DNA integration"/>
    <property type="evidence" value="ECO:0007669"/>
    <property type="project" value="InterPro"/>
</dbReference>
<accession>A0A498MRD0</accession>
<dbReference type="InterPro" id="IPR012337">
    <property type="entry name" value="RNaseH-like_sf"/>
</dbReference>
<reference evidence="4 5" key="1">
    <citation type="submission" date="2018-03" db="EMBL/GenBank/DDBJ databases">
        <title>Draft genome sequence of Rohu Carp (Labeo rohita).</title>
        <authorList>
            <person name="Das P."/>
            <person name="Kushwaha B."/>
            <person name="Joshi C.G."/>
            <person name="Kumar D."/>
            <person name="Nagpure N.S."/>
            <person name="Sahoo L."/>
            <person name="Das S.P."/>
            <person name="Bit A."/>
            <person name="Patnaik S."/>
            <person name="Meher P.K."/>
            <person name="Jayasankar P."/>
            <person name="Koringa P.G."/>
            <person name="Patel N.V."/>
            <person name="Hinsu A.T."/>
            <person name="Kumar R."/>
            <person name="Pandey M."/>
            <person name="Agarwal S."/>
            <person name="Srivastava S."/>
            <person name="Singh M."/>
            <person name="Iquebal M.A."/>
            <person name="Jaiswal S."/>
            <person name="Angadi U.B."/>
            <person name="Kumar N."/>
            <person name="Raza M."/>
            <person name="Shah T.M."/>
            <person name="Rai A."/>
            <person name="Jena J.K."/>
        </authorList>
    </citation>
    <scope>NUCLEOTIDE SEQUENCE [LARGE SCALE GENOMIC DNA]</scope>
    <source>
        <strain evidence="4">DASCIFA01</strain>
        <tissue evidence="4">Testis</tissue>
    </source>
</reference>
<dbReference type="EMBL" id="QBIY01013456">
    <property type="protein sequence ID" value="RXN04227.1"/>
    <property type="molecule type" value="Genomic_DNA"/>
</dbReference>
<evidence type="ECO:0000313" key="3">
    <source>
        <dbReference type="EMBL" id="RXN04227.1"/>
    </source>
</evidence>
<sequence length="282" mass="31616">MDSTTTSKTIQVLQGLFSRYGVPNIIVSDNGPQFCAEEFSVFLKSNGVQHIRSAPYHPSSNGQAERFVQTLKHALKASRGSAPIQQRLDGFLLTYRNTPHATTKESPAMLFLNRKLRTRLDLLKPSLARTVNQSQEAQQLRRQEHAKSREFCVGDSVLVRDYRKGEKWIPGVVMSRTGPVFYIVKVGAAGSWKRHVDQMLRQGATSCDTSTEPDVPVFPDNSQTHSVLENISEMTNDLVDVITDSTGSSNIDTAPSETEQAKETLKRYPTHHIRPPDRYQAF</sequence>
<evidence type="ECO:0000259" key="2">
    <source>
        <dbReference type="PROSITE" id="PS50994"/>
    </source>
</evidence>
<dbReference type="SUPFAM" id="SSF53098">
    <property type="entry name" value="Ribonuclease H-like"/>
    <property type="match status" value="1"/>
</dbReference>
<dbReference type="EMBL" id="QBIY01012549">
    <property type="protein sequence ID" value="RXN24159.1"/>
    <property type="molecule type" value="Genomic_DNA"/>
</dbReference>
<dbReference type="Gene3D" id="3.30.420.10">
    <property type="entry name" value="Ribonuclease H-like superfamily/Ribonuclease H"/>
    <property type="match status" value="1"/>
</dbReference>
<dbReference type="AlphaFoldDB" id="A0A498MRD0"/>
<protein>
    <recommendedName>
        <fullName evidence="2">Integrase catalytic domain-containing protein</fullName>
    </recommendedName>
</protein>
<evidence type="ECO:0000313" key="4">
    <source>
        <dbReference type="EMBL" id="RXN24159.1"/>
    </source>
</evidence>
<dbReference type="GO" id="GO:0003676">
    <property type="term" value="F:nucleic acid binding"/>
    <property type="evidence" value="ECO:0007669"/>
    <property type="project" value="InterPro"/>
</dbReference>